<dbReference type="PANTHER" id="PTHR21064:SF6">
    <property type="entry name" value="AMINOGLYCOSIDE PHOSPHOTRANSFERASE DOMAIN-CONTAINING PROTEIN"/>
    <property type="match status" value="1"/>
</dbReference>
<accession>A0ABR7RLE7</accession>
<evidence type="ECO:0000256" key="1">
    <source>
        <dbReference type="ARBA" id="ARBA00022605"/>
    </source>
</evidence>
<sequence length="324" mass="35709">MAVYTEISDEALRAYLAEYGIGELVAFRGIAEGVENSNYALKTTAGDFILTLYEKRVDPAELPWFLGLMRHLAARGLSCPQPVAARDGEALRELCGRPAAICTFLPGVWPRRVRQEHCAPLGAALAELHASGAGFAEARPNSLGPEAWASLLDGCREGGDAVLPGLVAELDRHLDGILREWPQDLPRGHIHADLFPDNVFFLGDESGVPRVSGLIDFYFACTDFLAYDLAICLNAWCFEPDYAFNITKARAVIAAYQSIRPLSEAELAALPVLCRGSAMRFLLTRLYDWTHTPAGAMVTRKDPLEYLKRLRFHEAARDVRAYGL</sequence>
<evidence type="ECO:0000256" key="6">
    <source>
        <dbReference type="ARBA" id="ARBA00022840"/>
    </source>
</evidence>
<keyword evidence="5 8" id="KW-0418">Kinase</keyword>
<evidence type="ECO:0000256" key="4">
    <source>
        <dbReference type="ARBA" id="ARBA00022741"/>
    </source>
</evidence>
<evidence type="ECO:0000256" key="9">
    <source>
        <dbReference type="NCBIfam" id="TIGR00938"/>
    </source>
</evidence>
<name>A0ABR7RLE7_9PROT</name>
<evidence type="ECO:0000259" key="10">
    <source>
        <dbReference type="Pfam" id="PF01636"/>
    </source>
</evidence>
<evidence type="ECO:0000313" key="12">
    <source>
        <dbReference type="Proteomes" id="UP000626026"/>
    </source>
</evidence>
<dbReference type="EC" id="2.7.1.39" evidence="8 9"/>
<dbReference type="EMBL" id="JACTVA010000013">
    <property type="protein sequence ID" value="MBC9207131.1"/>
    <property type="molecule type" value="Genomic_DNA"/>
</dbReference>
<dbReference type="NCBIfam" id="NF003558">
    <property type="entry name" value="PRK05231.1"/>
    <property type="match status" value="1"/>
</dbReference>
<keyword evidence="3 8" id="KW-0791">Threonine biosynthesis</keyword>
<dbReference type="CDD" id="cd05153">
    <property type="entry name" value="HomoserineK_II"/>
    <property type="match status" value="1"/>
</dbReference>
<comment type="caution">
    <text evidence="11">The sequence shown here is derived from an EMBL/GenBank/DDBJ whole genome shotgun (WGS) entry which is preliminary data.</text>
</comment>
<dbReference type="Gene3D" id="3.90.1200.10">
    <property type="match status" value="1"/>
</dbReference>
<reference evidence="11 12" key="1">
    <citation type="journal article" date="2013" name="Int. J. Syst. Evol. Microbiol.">
        <title>Roseomonas aerophila sp. nov., isolated from air.</title>
        <authorList>
            <person name="Kim S.J."/>
            <person name="Weon H.Y."/>
            <person name="Ahn J.H."/>
            <person name="Hong S.B."/>
            <person name="Seok S.J."/>
            <person name="Whang K.S."/>
            <person name="Kwon S.W."/>
        </authorList>
    </citation>
    <scope>NUCLEOTIDE SEQUENCE [LARGE SCALE GENOMIC DNA]</scope>
    <source>
        <strain evidence="11 12">NBRC 108923</strain>
    </source>
</reference>
<organism evidence="11 12">
    <name type="scientific">Teichococcus aerophilus</name>
    <dbReference type="NCBI Taxonomy" id="1224513"/>
    <lineage>
        <taxon>Bacteria</taxon>
        <taxon>Pseudomonadati</taxon>
        <taxon>Pseudomonadota</taxon>
        <taxon>Alphaproteobacteria</taxon>
        <taxon>Acetobacterales</taxon>
        <taxon>Roseomonadaceae</taxon>
        <taxon>Roseomonas</taxon>
    </lineage>
</organism>
<proteinExistence type="inferred from homology"/>
<evidence type="ECO:0000256" key="3">
    <source>
        <dbReference type="ARBA" id="ARBA00022697"/>
    </source>
</evidence>
<keyword evidence="4 8" id="KW-0547">Nucleotide-binding</keyword>
<evidence type="ECO:0000256" key="2">
    <source>
        <dbReference type="ARBA" id="ARBA00022679"/>
    </source>
</evidence>
<dbReference type="RefSeq" id="WP_187784298.1">
    <property type="nucleotide sequence ID" value="NZ_JACTVA010000013.1"/>
</dbReference>
<keyword evidence="2 8" id="KW-0808">Transferase</keyword>
<evidence type="ECO:0000256" key="8">
    <source>
        <dbReference type="HAMAP-Rule" id="MF_00301"/>
    </source>
</evidence>
<comment type="catalytic activity">
    <reaction evidence="8">
        <text>L-homoserine + ATP = O-phospho-L-homoserine + ADP + H(+)</text>
        <dbReference type="Rhea" id="RHEA:13985"/>
        <dbReference type="ChEBI" id="CHEBI:15378"/>
        <dbReference type="ChEBI" id="CHEBI:30616"/>
        <dbReference type="ChEBI" id="CHEBI:57476"/>
        <dbReference type="ChEBI" id="CHEBI:57590"/>
        <dbReference type="ChEBI" id="CHEBI:456216"/>
        <dbReference type="EC" id="2.7.1.39"/>
    </reaction>
</comment>
<dbReference type="Gene3D" id="3.30.200.20">
    <property type="entry name" value="Phosphorylase Kinase, domain 1"/>
    <property type="match status" value="1"/>
</dbReference>
<gene>
    <name evidence="8" type="primary">thrB</name>
    <name evidence="11" type="ORF">IBL26_09825</name>
</gene>
<feature type="domain" description="Aminoglycoside phosphotransferase" evidence="10">
    <location>
        <begin position="27"/>
        <end position="262"/>
    </location>
</feature>
<evidence type="ECO:0000256" key="7">
    <source>
        <dbReference type="ARBA" id="ARBA00038240"/>
    </source>
</evidence>
<dbReference type="Pfam" id="PF01636">
    <property type="entry name" value="APH"/>
    <property type="match status" value="1"/>
</dbReference>
<dbReference type="SUPFAM" id="SSF56112">
    <property type="entry name" value="Protein kinase-like (PK-like)"/>
    <property type="match status" value="1"/>
</dbReference>
<dbReference type="InterPro" id="IPR002575">
    <property type="entry name" value="Aminoglycoside_PTrfase"/>
</dbReference>
<dbReference type="InterPro" id="IPR050249">
    <property type="entry name" value="Pseudomonas-type_ThrB"/>
</dbReference>
<keyword evidence="1 8" id="KW-0028">Amino-acid biosynthesis</keyword>
<dbReference type="GO" id="GO:0004413">
    <property type="term" value="F:homoserine kinase activity"/>
    <property type="evidence" value="ECO:0007669"/>
    <property type="project" value="UniProtKB-EC"/>
</dbReference>
<dbReference type="NCBIfam" id="TIGR00938">
    <property type="entry name" value="thrB_alt"/>
    <property type="match status" value="1"/>
</dbReference>
<dbReference type="InterPro" id="IPR005280">
    <property type="entry name" value="Homoserine_kinase_II"/>
</dbReference>
<dbReference type="Proteomes" id="UP000626026">
    <property type="component" value="Unassembled WGS sequence"/>
</dbReference>
<dbReference type="PANTHER" id="PTHR21064">
    <property type="entry name" value="AMINOGLYCOSIDE PHOSPHOTRANSFERASE DOMAIN-CONTAINING PROTEIN-RELATED"/>
    <property type="match status" value="1"/>
</dbReference>
<dbReference type="HAMAP" id="MF_00301">
    <property type="entry name" value="Homoser_kinase_2"/>
    <property type="match status" value="1"/>
</dbReference>
<dbReference type="InterPro" id="IPR011009">
    <property type="entry name" value="Kinase-like_dom_sf"/>
</dbReference>
<evidence type="ECO:0000313" key="11">
    <source>
        <dbReference type="EMBL" id="MBC9207131.1"/>
    </source>
</evidence>
<comment type="pathway">
    <text evidence="8">Amino-acid biosynthesis; L-threonine biosynthesis; L-threonine from L-aspartate: step 4/5.</text>
</comment>
<comment type="similarity">
    <text evidence="7 8">Belongs to the pseudomonas-type ThrB family.</text>
</comment>
<keyword evidence="6 8" id="KW-0067">ATP-binding</keyword>
<keyword evidence="12" id="KW-1185">Reference proteome</keyword>
<evidence type="ECO:0000256" key="5">
    <source>
        <dbReference type="ARBA" id="ARBA00022777"/>
    </source>
</evidence>
<protein>
    <recommendedName>
        <fullName evidence="8 9">Homoserine kinase</fullName>
        <shortName evidence="8">HK</shortName>
        <shortName evidence="8">HSK</shortName>
        <ecNumber evidence="8 9">2.7.1.39</ecNumber>
    </recommendedName>
</protein>